<evidence type="ECO:0000256" key="2">
    <source>
        <dbReference type="ARBA" id="ARBA00022771"/>
    </source>
</evidence>
<evidence type="ECO:0000256" key="4">
    <source>
        <dbReference type="PROSITE-ProRule" id="PRU00175"/>
    </source>
</evidence>
<keyword evidence="3" id="KW-0862">Zinc</keyword>
<dbReference type="InterPro" id="IPR013083">
    <property type="entry name" value="Znf_RING/FYVE/PHD"/>
</dbReference>
<evidence type="ECO:0000313" key="8">
    <source>
        <dbReference type="Proteomes" id="UP000440578"/>
    </source>
</evidence>
<dbReference type="InterPro" id="IPR013320">
    <property type="entry name" value="ConA-like_dom_sf"/>
</dbReference>
<dbReference type="Gene3D" id="2.60.120.920">
    <property type="match status" value="1"/>
</dbReference>
<accession>A0A6A4VA22</accession>
<dbReference type="SMART" id="SM00184">
    <property type="entry name" value="RING"/>
    <property type="match status" value="1"/>
</dbReference>
<evidence type="ECO:0000259" key="6">
    <source>
        <dbReference type="PROSITE" id="PS50188"/>
    </source>
</evidence>
<dbReference type="InterPro" id="IPR003877">
    <property type="entry name" value="SPRY_dom"/>
</dbReference>
<keyword evidence="1" id="KW-0479">Metal-binding</keyword>
<dbReference type="InterPro" id="IPR001841">
    <property type="entry name" value="Znf_RING"/>
</dbReference>
<keyword evidence="8" id="KW-1185">Reference proteome</keyword>
<evidence type="ECO:0000256" key="1">
    <source>
        <dbReference type="ARBA" id="ARBA00022723"/>
    </source>
</evidence>
<dbReference type="Pfam" id="PF13920">
    <property type="entry name" value="zf-C3HC4_3"/>
    <property type="match status" value="1"/>
</dbReference>
<dbReference type="GO" id="GO:0051603">
    <property type="term" value="P:proteolysis involved in protein catabolic process"/>
    <property type="evidence" value="ECO:0007669"/>
    <property type="project" value="TreeGrafter"/>
</dbReference>
<dbReference type="InterPro" id="IPR035774">
    <property type="entry name" value="SPRY_RSPRY1"/>
</dbReference>
<dbReference type="PANTHER" id="PTHR13363">
    <property type="entry name" value="RING FINGER AND SRY DOMAIN-CONTAINING"/>
    <property type="match status" value="1"/>
</dbReference>
<dbReference type="PANTHER" id="PTHR13363:SF6">
    <property type="entry name" value="RING FINGER AND SPRY DOMAIN-CONTAINING PROTEIN 1"/>
    <property type="match status" value="1"/>
</dbReference>
<sequence>MGSCLCSCLTGGPTDEDGSRSRVEGNGAARDDRHYLDCGLFVRLPTLVDNLVLETLDNVRTLVDLDQDPPRSMVVLHMIADKEDGWLTVVLSMVNVIPMADPLGPAVILLLLDDCPLPTKDLVVRLAAKLKLSSQYVEENRKRPVLLRNKLDDSPTVILFSLIALEKFAQTSENKLTIKQRLAVMEPNPLLRLEAWVSHADYQYQQVGFCAQWCLDNLFEVEGRPFTYEGQDFTGLNVMLNSNDTSEYLKISPDGLQARCDATSFESVRCTFPISSGCWYYEVTIVTSGVMQIGWATKNSRFLNYEGYGIGDDDNSLAYDGCRQLLWYNAQARGHGHRCWRPGDVLGALLDTEAAHCVFSLNGDPLPPITDLFSTVSSGFFAAASFMSFQQCRFNFGRDPFRFPPTDRPFKTFNEFGTLSEEERIVLPRQIRLHKLRQMSVKEGACTLCFDNPANIALQPCGHRGFCSTCAGQLEQCPMCRTEIAAVVPEQDQQL</sequence>
<dbReference type="PROSITE" id="PS50089">
    <property type="entry name" value="ZF_RING_2"/>
    <property type="match status" value="1"/>
</dbReference>
<evidence type="ECO:0000256" key="3">
    <source>
        <dbReference type="ARBA" id="ARBA00022833"/>
    </source>
</evidence>
<dbReference type="SUPFAM" id="SSF57850">
    <property type="entry name" value="RING/U-box"/>
    <property type="match status" value="1"/>
</dbReference>
<dbReference type="Proteomes" id="UP000440578">
    <property type="component" value="Unassembled WGS sequence"/>
</dbReference>
<reference evidence="7 8" key="1">
    <citation type="submission" date="2019-07" db="EMBL/GenBank/DDBJ databases">
        <title>Draft genome assembly of a fouling barnacle, Amphibalanus amphitrite (Darwin, 1854): The first reference genome for Thecostraca.</title>
        <authorList>
            <person name="Kim W."/>
        </authorList>
    </citation>
    <scope>NUCLEOTIDE SEQUENCE [LARGE SCALE GENOMIC DNA]</scope>
    <source>
        <strain evidence="7">SNU_AA5</strain>
        <tissue evidence="7">Soma without cirri and trophi</tissue>
    </source>
</reference>
<feature type="domain" description="B30.2/SPRY" evidence="6">
    <location>
        <begin position="218"/>
        <end position="401"/>
    </location>
</feature>
<evidence type="ECO:0000313" key="7">
    <source>
        <dbReference type="EMBL" id="KAF0290503.1"/>
    </source>
</evidence>
<dbReference type="InterPro" id="IPR045129">
    <property type="entry name" value="RNF123/RKP/RSPRY1"/>
</dbReference>
<dbReference type="EMBL" id="VIIS01001948">
    <property type="protein sequence ID" value="KAF0290503.1"/>
    <property type="molecule type" value="Genomic_DNA"/>
</dbReference>
<gene>
    <name evidence="7" type="primary">RSPRY1_2</name>
    <name evidence="7" type="ORF">FJT64_011299</name>
</gene>
<dbReference type="GO" id="GO:0005737">
    <property type="term" value="C:cytoplasm"/>
    <property type="evidence" value="ECO:0007669"/>
    <property type="project" value="TreeGrafter"/>
</dbReference>
<dbReference type="EMBL" id="VIIS01001948">
    <property type="protein sequence ID" value="KAF0290504.1"/>
    <property type="molecule type" value="Genomic_DNA"/>
</dbReference>
<dbReference type="PROSITE" id="PS50188">
    <property type="entry name" value="B302_SPRY"/>
    <property type="match status" value="1"/>
</dbReference>
<dbReference type="EMBL" id="VIIS01001948">
    <property type="protein sequence ID" value="KAF0290505.1"/>
    <property type="molecule type" value="Genomic_DNA"/>
</dbReference>
<dbReference type="CDD" id="cd12883">
    <property type="entry name" value="SPRY_RING"/>
    <property type="match status" value="1"/>
</dbReference>
<dbReference type="Gene3D" id="3.30.40.10">
    <property type="entry name" value="Zinc/RING finger domain, C3HC4 (zinc finger)"/>
    <property type="match status" value="1"/>
</dbReference>
<dbReference type="SMART" id="SM00449">
    <property type="entry name" value="SPRY"/>
    <property type="match status" value="1"/>
</dbReference>
<dbReference type="SUPFAM" id="SSF49899">
    <property type="entry name" value="Concanavalin A-like lectins/glucanases"/>
    <property type="match status" value="1"/>
</dbReference>
<proteinExistence type="predicted"/>
<dbReference type="CDD" id="cd16566">
    <property type="entry name" value="RING-HC_RSPRY1"/>
    <property type="match status" value="1"/>
</dbReference>
<dbReference type="InterPro" id="IPR043136">
    <property type="entry name" value="B30.2/SPRY_sf"/>
</dbReference>
<protein>
    <submittedName>
        <fullName evidence="7">RING finger and SPRY domain-containing protein 1</fullName>
    </submittedName>
</protein>
<name>A0A6A4VA22_AMPAM</name>
<feature type="domain" description="RING-type" evidence="5">
    <location>
        <begin position="446"/>
        <end position="481"/>
    </location>
</feature>
<comment type="caution">
    <text evidence="7">The sequence shown here is derived from an EMBL/GenBank/DDBJ whole genome shotgun (WGS) entry which is preliminary data.</text>
</comment>
<dbReference type="GO" id="GO:0008270">
    <property type="term" value="F:zinc ion binding"/>
    <property type="evidence" value="ECO:0007669"/>
    <property type="project" value="UniProtKB-KW"/>
</dbReference>
<dbReference type="InterPro" id="IPR001870">
    <property type="entry name" value="B30.2/SPRY"/>
</dbReference>
<dbReference type="Pfam" id="PF00622">
    <property type="entry name" value="SPRY"/>
    <property type="match status" value="1"/>
</dbReference>
<dbReference type="GO" id="GO:0004842">
    <property type="term" value="F:ubiquitin-protein transferase activity"/>
    <property type="evidence" value="ECO:0007669"/>
    <property type="project" value="InterPro"/>
</dbReference>
<dbReference type="OrthoDB" id="10017393at2759"/>
<keyword evidence="2 4" id="KW-0863">Zinc-finger</keyword>
<dbReference type="AlphaFoldDB" id="A0A6A4VA22"/>
<evidence type="ECO:0000259" key="5">
    <source>
        <dbReference type="PROSITE" id="PS50089"/>
    </source>
</evidence>
<organism evidence="7 8">
    <name type="scientific">Amphibalanus amphitrite</name>
    <name type="common">Striped barnacle</name>
    <name type="synonym">Balanus amphitrite</name>
    <dbReference type="NCBI Taxonomy" id="1232801"/>
    <lineage>
        <taxon>Eukaryota</taxon>
        <taxon>Metazoa</taxon>
        <taxon>Ecdysozoa</taxon>
        <taxon>Arthropoda</taxon>
        <taxon>Crustacea</taxon>
        <taxon>Multicrustacea</taxon>
        <taxon>Cirripedia</taxon>
        <taxon>Thoracica</taxon>
        <taxon>Thoracicalcarea</taxon>
        <taxon>Balanomorpha</taxon>
        <taxon>Balanoidea</taxon>
        <taxon>Balanidae</taxon>
        <taxon>Amphibalaninae</taxon>
        <taxon>Amphibalanus</taxon>
    </lineage>
</organism>